<dbReference type="GO" id="GO:0006777">
    <property type="term" value="P:Mo-molybdopterin cofactor biosynthetic process"/>
    <property type="evidence" value="ECO:0007669"/>
    <property type="project" value="InterPro"/>
</dbReference>
<dbReference type="EMBL" id="FNZQ01000008">
    <property type="protein sequence ID" value="SEL73113.1"/>
    <property type="molecule type" value="Genomic_DNA"/>
</dbReference>
<dbReference type="PANTHER" id="PTHR40072">
    <property type="entry name" value="MOLYBDOPTERIN-GUANINE DINUCLEOTIDE BIOSYNTHESIS ADAPTER PROTEIN-RELATED"/>
    <property type="match status" value="1"/>
</dbReference>
<dbReference type="InterPro" id="IPR027417">
    <property type="entry name" value="P-loop_NTPase"/>
</dbReference>
<keyword evidence="3" id="KW-1185">Reference proteome</keyword>
<dbReference type="Gene3D" id="3.40.50.300">
    <property type="entry name" value="P-loop containing nucleotide triphosphate hydrolases"/>
    <property type="match status" value="1"/>
</dbReference>
<protein>
    <submittedName>
        <fullName evidence="2">Molybdopterin guanine dinucleotide biosynthesis accessory protein MobB</fullName>
    </submittedName>
</protein>
<dbReference type="InterPro" id="IPR004435">
    <property type="entry name" value="MobB_dom"/>
</dbReference>
<name>A0A1H7SKS7_9RHOB</name>
<accession>A0A1H7SKS7</accession>
<dbReference type="Pfam" id="PF03205">
    <property type="entry name" value="MobB"/>
    <property type="match status" value="1"/>
</dbReference>
<dbReference type="AlphaFoldDB" id="A0A1H7SKS7"/>
<evidence type="ECO:0000259" key="1">
    <source>
        <dbReference type="Pfam" id="PF03205"/>
    </source>
</evidence>
<evidence type="ECO:0000313" key="2">
    <source>
        <dbReference type="EMBL" id="SEL73113.1"/>
    </source>
</evidence>
<reference evidence="2 3" key="1">
    <citation type="submission" date="2016-10" db="EMBL/GenBank/DDBJ databases">
        <authorList>
            <person name="de Groot N.N."/>
        </authorList>
    </citation>
    <scope>NUCLEOTIDE SEQUENCE [LARGE SCALE GENOMIC DNA]</scope>
    <source>
        <strain evidence="2 3">DSM 14858</strain>
    </source>
</reference>
<dbReference type="PANTHER" id="PTHR40072:SF1">
    <property type="entry name" value="MOLYBDOPTERIN-GUANINE DINUCLEOTIDE BIOSYNTHESIS ADAPTER PROTEIN"/>
    <property type="match status" value="1"/>
</dbReference>
<gene>
    <name evidence="2" type="ORF">SAMN04488526_3398</name>
</gene>
<dbReference type="SUPFAM" id="SSF52540">
    <property type="entry name" value="P-loop containing nucleoside triphosphate hydrolases"/>
    <property type="match status" value="1"/>
</dbReference>
<proteinExistence type="predicted"/>
<feature type="domain" description="Molybdopterin-guanine dinucleotide biosynthesis protein B (MobB)" evidence="1">
    <location>
        <begin position="4"/>
        <end position="131"/>
    </location>
</feature>
<dbReference type="RefSeq" id="WP_092765008.1">
    <property type="nucleotide sequence ID" value="NZ_FNZQ01000008.1"/>
</dbReference>
<dbReference type="Proteomes" id="UP000199283">
    <property type="component" value="Unassembled WGS sequence"/>
</dbReference>
<dbReference type="CDD" id="cd03116">
    <property type="entry name" value="MobB"/>
    <property type="match status" value="1"/>
</dbReference>
<dbReference type="STRING" id="188906.SAMN04488526_3398"/>
<evidence type="ECO:0000313" key="3">
    <source>
        <dbReference type="Proteomes" id="UP000199283"/>
    </source>
</evidence>
<dbReference type="InterPro" id="IPR052539">
    <property type="entry name" value="MGD_biosynthesis_adapter"/>
</dbReference>
<organism evidence="2 3">
    <name type="scientific">Jannaschia helgolandensis</name>
    <dbReference type="NCBI Taxonomy" id="188906"/>
    <lineage>
        <taxon>Bacteria</taxon>
        <taxon>Pseudomonadati</taxon>
        <taxon>Pseudomonadota</taxon>
        <taxon>Alphaproteobacteria</taxon>
        <taxon>Rhodobacterales</taxon>
        <taxon>Roseobacteraceae</taxon>
        <taxon>Jannaschia</taxon>
    </lineage>
</organism>
<dbReference type="OrthoDB" id="9804758at2"/>
<dbReference type="GO" id="GO:0005525">
    <property type="term" value="F:GTP binding"/>
    <property type="evidence" value="ECO:0007669"/>
    <property type="project" value="InterPro"/>
</dbReference>
<sequence>MILMGIIGHKNAGKTTLTAALVTELAQRGLTVSTLKHTHHAVDLEQPGSDTHRHRMAGARQVVLATDQRLTLMEEVSEPTIDHLLSRLAPCDIVLAEGWKHGTHPRLEAWRPETGKPPLAAADTSILAIACTGTCDLPQPRLDLNDIPAIADFICST</sequence>
<dbReference type="NCBIfam" id="TIGR00176">
    <property type="entry name" value="mobB"/>
    <property type="match status" value="1"/>
</dbReference>